<evidence type="ECO:0000313" key="1">
    <source>
        <dbReference type="EMBL" id="AFK45842.1"/>
    </source>
</evidence>
<accession>I3T000</accession>
<proteinExistence type="evidence at transcript level"/>
<dbReference type="AlphaFoldDB" id="I3T000"/>
<sequence>MHPSNSCNASILIDIDMAVIPKNSFTTPNITMGKHTYKVRHSA</sequence>
<dbReference type="EMBL" id="BT146048">
    <property type="protein sequence ID" value="AFK45842.1"/>
    <property type="molecule type" value="mRNA"/>
</dbReference>
<reference evidence="1" key="1">
    <citation type="submission" date="2012-05" db="EMBL/GenBank/DDBJ databases">
        <authorList>
            <person name="Krishnakumar V."/>
            <person name="Cheung F."/>
            <person name="Xiao Y."/>
            <person name="Chan A."/>
            <person name="Moskal W.A."/>
            <person name="Town C.D."/>
        </authorList>
    </citation>
    <scope>NUCLEOTIDE SEQUENCE</scope>
</reference>
<protein>
    <submittedName>
        <fullName evidence="1">Uncharacterized protein</fullName>
    </submittedName>
</protein>
<name>I3T000_LOTJA</name>
<organism evidence="1">
    <name type="scientific">Lotus japonicus</name>
    <name type="common">Lotus corniculatus var. japonicus</name>
    <dbReference type="NCBI Taxonomy" id="34305"/>
    <lineage>
        <taxon>Eukaryota</taxon>
        <taxon>Viridiplantae</taxon>
        <taxon>Streptophyta</taxon>
        <taxon>Embryophyta</taxon>
        <taxon>Tracheophyta</taxon>
        <taxon>Spermatophyta</taxon>
        <taxon>Magnoliopsida</taxon>
        <taxon>eudicotyledons</taxon>
        <taxon>Gunneridae</taxon>
        <taxon>Pentapetalae</taxon>
        <taxon>rosids</taxon>
        <taxon>fabids</taxon>
        <taxon>Fabales</taxon>
        <taxon>Fabaceae</taxon>
        <taxon>Papilionoideae</taxon>
        <taxon>50 kb inversion clade</taxon>
        <taxon>NPAAA clade</taxon>
        <taxon>Hologalegina</taxon>
        <taxon>robinioid clade</taxon>
        <taxon>Loteae</taxon>
        <taxon>Lotus</taxon>
    </lineage>
</organism>